<dbReference type="PIRSF" id="PIRSF000350">
    <property type="entry name" value="Mercury_reductase_MerA"/>
    <property type="match status" value="1"/>
</dbReference>
<dbReference type="SUPFAM" id="SSF55424">
    <property type="entry name" value="FAD/NAD-linked reductases, dimerisation (C-terminal) domain"/>
    <property type="match status" value="1"/>
</dbReference>
<evidence type="ECO:0000256" key="2">
    <source>
        <dbReference type="ARBA" id="ARBA00007532"/>
    </source>
</evidence>
<dbReference type="InterPro" id="IPR023753">
    <property type="entry name" value="FAD/NAD-binding_dom"/>
</dbReference>
<dbReference type="SUPFAM" id="SSF51905">
    <property type="entry name" value="FAD/NAD(P)-binding domain"/>
    <property type="match status" value="1"/>
</dbReference>
<organism evidence="7 8">
    <name type="scientific">Marinobacter suaedae</name>
    <dbReference type="NCBI Taxonomy" id="3057675"/>
    <lineage>
        <taxon>Bacteria</taxon>
        <taxon>Pseudomonadati</taxon>
        <taxon>Pseudomonadota</taxon>
        <taxon>Gammaproteobacteria</taxon>
        <taxon>Pseudomonadales</taxon>
        <taxon>Marinobacteraceae</taxon>
        <taxon>Marinobacter</taxon>
    </lineage>
</organism>
<proteinExistence type="inferred from homology"/>
<evidence type="ECO:0000256" key="3">
    <source>
        <dbReference type="ARBA" id="ARBA00022630"/>
    </source>
</evidence>
<dbReference type="InterPro" id="IPR016156">
    <property type="entry name" value="FAD/NAD-linked_Rdtase_dimer_sf"/>
</dbReference>
<gene>
    <name evidence="7" type="ORF">QVZ43_04865</name>
</gene>
<dbReference type="EC" id="1.8.1.4" evidence="7"/>
<dbReference type="InterPro" id="IPR001100">
    <property type="entry name" value="Pyr_nuc-diS_OxRdtase"/>
</dbReference>
<keyword evidence="8" id="KW-1185">Reference proteome</keyword>
<comment type="cofactor">
    <cofactor evidence="1">
        <name>FAD</name>
        <dbReference type="ChEBI" id="CHEBI:57692"/>
    </cofactor>
</comment>
<dbReference type="Gene3D" id="3.30.390.30">
    <property type="match status" value="1"/>
</dbReference>
<comment type="similarity">
    <text evidence="2">Belongs to the class-I pyridine nucleotide-disulfide oxidoreductase family.</text>
</comment>
<reference evidence="7" key="1">
    <citation type="submission" date="2023-07" db="EMBL/GenBank/DDBJ databases">
        <title>Marinobacter sp. chi1 genome sequencing and assembly.</title>
        <authorList>
            <person name="Park S."/>
        </authorList>
    </citation>
    <scope>NUCLEOTIDE SEQUENCE</scope>
    <source>
        <strain evidence="7">Chi1</strain>
    </source>
</reference>
<dbReference type="RefSeq" id="WP_302909079.1">
    <property type="nucleotide sequence ID" value="NZ_JAUMIS010000001.1"/>
</dbReference>
<sequence>MEKRDVDVAIIGSGTAGLVAYQRVRKVTDRVVMIEADQYGTTCARVGCMPSKLLIAAADSAHQMANASLFGVTAGQVRIDGQAVMSRVRRERDQFVEGVIRSVEKLPKEHRVLGHARFVDPHRLMVERDRTSDLEIQAERIIIATGSRSAVPKMLEEARDRLVINDNIFEWQDLPDSVAVFGPGVIGLELGQALSRLGVRVRMFGIGGAVGPIRDDAIRDYALETFNQEFPLDPDADVKHLERTGDGVAITYRHPEQGQITETFDYVLAATGRQPNVDGLDIQNAGVDLEDSGVPSFDRYTMRCGDSHIFIAGDANQLKPLLHEAADEGRIAGDNAAAYPEVRAGLRRTPLAIVFTDPQIASVGLTLDEVDEECKGCFAVGEVSFEDQGRSLIMGKNWGLLRVYARQGTGQFLGAELFAPAAEHMAHLLAWSVQRRLTVSEMLEMPFYHPVVEEGLRTALKQLNRNLSIGQEPAEGCMECGPGV</sequence>
<dbReference type="PANTHER" id="PTHR43014">
    <property type="entry name" value="MERCURIC REDUCTASE"/>
    <property type="match status" value="1"/>
</dbReference>
<comment type="caution">
    <text evidence="7">The sequence shown here is derived from an EMBL/GenBank/DDBJ whole genome shotgun (WGS) entry which is preliminary data.</text>
</comment>
<dbReference type="InterPro" id="IPR036188">
    <property type="entry name" value="FAD/NAD-bd_sf"/>
</dbReference>
<dbReference type="InterPro" id="IPR004099">
    <property type="entry name" value="Pyr_nucl-diS_OxRdtase_dimer"/>
</dbReference>
<keyword evidence="3" id="KW-0285">Flavoprotein</keyword>
<dbReference type="Pfam" id="PF02852">
    <property type="entry name" value="Pyr_redox_dim"/>
    <property type="match status" value="1"/>
</dbReference>
<name>A0ABT8VYI7_9GAMM</name>
<evidence type="ECO:0000256" key="4">
    <source>
        <dbReference type="ARBA" id="ARBA00022827"/>
    </source>
</evidence>
<dbReference type="PRINTS" id="PR00411">
    <property type="entry name" value="PNDRDTASEI"/>
</dbReference>
<evidence type="ECO:0000313" key="8">
    <source>
        <dbReference type="Proteomes" id="UP001168640"/>
    </source>
</evidence>
<dbReference type="GO" id="GO:0004148">
    <property type="term" value="F:dihydrolipoyl dehydrogenase (NADH) activity"/>
    <property type="evidence" value="ECO:0007669"/>
    <property type="project" value="UniProtKB-EC"/>
</dbReference>
<keyword evidence="7" id="KW-0560">Oxidoreductase</keyword>
<evidence type="ECO:0000313" key="7">
    <source>
        <dbReference type="EMBL" id="MDO3721041.1"/>
    </source>
</evidence>
<evidence type="ECO:0000256" key="1">
    <source>
        <dbReference type="ARBA" id="ARBA00001974"/>
    </source>
</evidence>
<feature type="domain" description="FAD/NAD(P)-binding" evidence="6">
    <location>
        <begin position="7"/>
        <end position="329"/>
    </location>
</feature>
<evidence type="ECO:0000259" key="6">
    <source>
        <dbReference type="Pfam" id="PF07992"/>
    </source>
</evidence>
<accession>A0ABT8VYI7</accession>
<keyword evidence="4" id="KW-0274">FAD</keyword>
<protein>
    <submittedName>
        <fullName evidence="7">Dihydrolipoyl dehydrogenase</fullName>
        <ecNumber evidence="7">1.8.1.4</ecNumber>
    </submittedName>
</protein>
<evidence type="ECO:0000259" key="5">
    <source>
        <dbReference type="Pfam" id="PF02852"/>
    </source>
</evidence>
<dbReference type="PANTHER" id="PTHR43014:SF4">
    <property type="entry name" value="PYRIDINE NUCLEOTIDE-DISULFIDE OXIDOREDUCTASE RCLA-RELATED"/>
    <property type="match status" value="1"/>
</dbReference>
<dbReference type="Gene3D" id="3.50.50.60">
    <property type="entry name" value="FAD/NAD(P)-binding domain"/>
    <property type="match status" value="2"/>
</dbReference>
<dbReference type="Pfam" id="PF07992">
    <property type="entry name" value="Pyr_redox_2"/>
    <property type="match status" value="1"/>
</dbReference>
<dbReference type="EMBL" id="JAUMIS010000001">
    <property type="protein sequence ID" value="MDO3721041.1"/>
    <property type="molecule type" value="Genomic_DNA"/>
</dbReference>
<dbReference type="NCBIfam" id="NF004939">
    <property type="entry name" value="PRK06292.1-1"/>
    <property type="match status" value="1"/>
</dbReference>
<dbReference type="PRINTS" id="PR00368">
    <property type="entry name" value="FADPNR"/>
</dbReference>
<dbReference type="Proteomes" id="UP001168640">
    <property type="component" value="Unassembled WGS sequence"/>
</dbReference>
<feature type="domain" description="Pyridine nucleotide-disulphide oxidoreductase dimerisation" evidence="5">
    <location>
        <begin position="353"/>
        <end position="459"/>
    </location>
</feature>